<protein>
    <submittedName>
        <fullName evidence="2">Cobalt ABC transporter permease</fullName>
    </submittedName>
</protein>
<keyword evidence="1" id="KW-0472">Membrane</keyword>
<evidence type="ECO:0000256" key="1">
    <source>
        <dbReference type="SAM" id="Phobius"/>
    </source>
</evidence>
<feature type="transmembrane region" description="Helical" evidence="1">
    <location>
        <begin position="12"/>
        <end position="31"/>
    </location>
</feature>
<comment type="caution">
    <text evidence="2">The sequence shown here is derived from an EMBL/GenBank/DDBJ whole genome shotgun (WGS) entry which is preliminary data.</text>
</comment>
<reference evidence="2 3" key="1">
    <citation type="submission" date="2021-05" db="EMBL/GenBank/DDBJ databases">
        <title>The draft genome of Geobacter pelophilus DSM 12255.</title>
        <authorList>
            <person name="Xu Z."/>
            <person name="Masuda Y."/>
            <person name="Itoh H."/>
            <person name="Senoo K."/>
        </authorList>
    </citation>
    <scope>NUCLEOTIDE SEQUENCE [LARGE SCALE GENOMIC DNA]</scope>
    <source>
        <strain evidence="2 3">DSM 12255</strain>
    </source>
</reference>
<accession>A0AAW4L7X5</accession>
<evidence type="ECO:0000313" key="3">
    <source>
        <dbReference type="Proteomes" id="UP000811899"/>
    </source>
</evidence>
<dbReference type="AlphaFoldDB" id="A0AAW4L7X5"/>
<dbReference type="Proteomes" id="UP000811899">
    <property type="component" value="Unassembled WGS sequence"/>
</dbReference>
<dbReference type="EMBL" id="JAHCVJ010000002">
    <property type="protein sequence ID" value="MBT0663907.1"/>
    <property type="molecule type" value="Genomic_DNA"/>
</dbReference>
<keyword evidence="1" id="KW-1133">Transmembrane helix</keyword>
<keyword evidence="3" id="KW-1185">Reference proteome</keyword>
<sequence>MPDRKRKFRIILMHIVILPSLLFVFYFFSLAPRPWTGVDEAVVEKIAKEHGREARSPLINTDRGDLLLFVFLVGGAVGGFIAGYCWRALTKKDSARTGDTKE</sequence>
<feature type="transmembrane region" description="Helical" evidence="1">
    <location>
        <begin position="66"/>
        <end position="86"/>
    </location>
</feature>
<proteinExistence type="predicted"/>
<name>A0AAW4L7X5_9BACT</name>
<gene>
    <name evidence="2" type="ORF">KI809_06285</name>
</gene>
<evidence type="ECO:0000313" key="2">
    <source>
        <dbReference type="EMBL" id="MBT0663907.1"/>
    </source>
</evidence>
<keyword evidence="1" id="KW-0812">Transmembrane</keyword>
<organism evidence="2 3">
    <name type="scientific">Geoanaerobacter pelophilus</name>
    <dbReference type="NCBI Taxonomy" id="60036"/>
    <lineage>
        <taxon>Bacteria</taxon>
        <taxon>Pseudomonadati</taxon>
        <taxon>Thermodesulfobacteriota</taxon>
        <taxon>Desulfuromonadia</taxon>
        <taxon>Geobacterales</taxon>
        <taxon>Geobacteraceae</taxon>
        <taxon>Geoanaerobacter</taxon>
    </lineage>
</organism>